<evidence type="ECO:0000313" key="4">
    <source>
        <dbReference type="Proteomes" id="UP000031967"/>
    </source>
</evidence>
<keyword evidence="4" id="KW-1185">Reference proteome</keyword>
<evidence type="ECO:0000259" key="2">
    <source>
        <dbReference type="Pfam" id="PF13439"/>
    </source>
</evidence>
<feature type="domain" description="Glycosyl transferase family 1" evidence="1">
    <location>
        <begin position="155"/>
        <end position="273"/>
    </location>
</feature>
<dbReference type="CDD" id="cd03802">
    <property type="entry name" value="GT4_AviGT4-like"/>
    <property type="match status" value="1"/>
</dbReference>
<sequence>MVNTSKKRLTIVQVISNRPNALPLPPKNQGGTEKVVYELTEELARRGHRVLLFAAKGSRTSAELITYPKGLKELGIGSFVTQRLPKGTDIIHDHTFSSALGRRKLLVPTLCTFHLPRKRWVKYPVYVSKRARKVMGNNRGFYVYNGINPSEYEFSNKKNNYLLFIGRIIRQKGILHAIRIAEMTKKKLIIAGPIKDEALFRNEIAPRIKNNPNIRYVGAVGGKKKQQLLKHASCLLFPTVWEEPFGLVMIEAMACGTPVVALKNGSVPEVLKGFPNLICSTVEEMIRKVRRGRYPAPKVLRQYVLNRFTTKKMVDRYLRIYETIRNHVKEMR</sequence>
<dbReference type="EMBL" id="JXAK01000075">
    <property type="protein sequence ID" value="KIL38115.1"/>
    <property type="molecule type" value="Genomic_DNA"/>
</dbReference>
<evidence type="ECO:0000259" key="1">
    <source>
        <dbReference type="Pfam" id="PF00534"/>
    </source>
</evidence>
<organism evidence="3 4">
    <name type="scientific">Gordoniibacillus kamchatkensis</name>
    <dbReference type="NCBI Taxonomy" id="1590651"/>
    <lineage>
        <taxon>Bacteria</taxon>
        <taxon>Bacillati</taxon>
        <taxon>Bacillota</taxon>
        <taxon>Bacilli</taxon>
        <taxon>Bacillales</taxon>
        <taxon>Paenibacillaceae</taxon>
        <taxon>Gordoniibacillus</taxon>
    </lineage>
</organism>
<dbReference type="Pfam" id="PF00534">
    <property type="entry name" value="Glycos_transf_1"/>
    <property type="match status" value="1"/>
</dbReference>
<dbReference type="InterPro" id="IPR028098">
    <property type="entry name" value="Glyco_trans_4-like_N"/>
</dbReference>
<reference evidence="3 4" key="1">
    <citation type="submission" date="2014-12" db="EMBL/GenBank/DDBJ databases">
        <title>Draft genome sequence of Paenibacillus kamchatkensis strain B-2647.</title>
        <authorList>
            <person name="Karlyshev A.V."/>
            <person name="Kudryashova E.B."/>
        </authorList>
    </citation>
    <scope>NUCLEOTIDE SEQUENCE [LARGE SCALE GENOMIC DNA]</scope>
    <source>
        <strain evidence="3 4">VKM B-2647</strain>
    </source>
</reference>
<dbReference type="Pfam" id="PF13439">
    <property type="entry name" value="Glyco_transf_4"/>
    <property type="match status" value="1"/>
</dbReference>
<protein>
    <submittedName>
        <fullName evidence="3">Glycosyl transferase</fullName>
    </submittedName>
</protein>
<dbReference type="GO" id="GO:0016740">
    <property type="term" value="F:transferase activity"/>
    <property type="evidence" value="ECO:0007669"/>
    <property type="project" value="UniProtKB-KW"/>
</dbReference>
<keyword evidence="3" id="KW-0808">Transferase</keyword>
<evidence type="ECO:0000313" key="3">
    <source>
        <dbReference type="EMBL" id="KIL38115.1"/>
    </source>
</evidence>
<dbReference type="InterPro" id="IPR001296">
    <property type="entry name" value="Glyco_trans_1"/>
</dbReference>
<dbReference type="SUPFAM" id="SSF53756">
    <property type="entry name" value="UDP-Glycosyltransferase/glycogen phosphorylase"/>
    <property type="match status" value="1"/>
</dbReference>
<dbReference type="PANTHER" id="PTHR12526:SF595">
    <property type="entry name" value="BLL5217 PROTEIN"/>
    <property type="match status" value="1"/>
</dbReference>
<gene>
    <name evidence="3" type="ORF">SD70_28385</name>
</gene>
<name>A0ABR5AAM8_9BACL</name>
<dbReference type="PANTHER" id="PTHR12526">
    <property type="entry name" value="GLYCOSYLTRANSFERASE"/>
    <property type="match status" value="1"/>
</dbReference>
<proteinExistence type="predicted"/>
<dbReference type="Gene3D" id="3.40.50.2000">
    <property type="entry name" value="Glycogen Phosphorylase B"/>
    <property type="match status" value="2"/>
</dbReference>
<accession>A0ABR5AAM8</accession>
<feature type="domain" description="Glycosyltransferase subfamily 4-like N-terminal" evidence="2">
    <location>
        <begin position="30"/>
        <end position="129"/>
    </location>
</feature>
<dbReference type="Proteomes" id="UP000031967">
    <property type="component" value="Unassembled WGS sequence"/>
</dbReference>
<comment type="caution">
    <text evidence="3">The sequence shown here is derived from an EMBL/GenBank/DDBJ whole genome shotgun (WGS) entry which is preliminary data.</text>
</comment>
<dbReference type="RefSeq" id="WP_041051858.1">
    <property type="nucleotide sequence ID" value="NZ_JXAK01000075.1"/>
</dbReference>